<evidence type="ECO:0000256" key="3">
    <source>
        <dbReference type="PIRSR" id="PIRSR000103-1"/>
    </source>
</evidence>
<dbReference type="InterPro" id="IPR036291">
    <property type="entry name" value="NAD(P)-bd_dom_sf"/>
</dbReference>
<reference evidence="6 7" key="1">
    <citation type="submission" date="2021-10" db="EMBL/GenBank/DDBJ databases">
        <title>Whole-genome sequencing analysis of Laribacter hongkongensis: virulence gene profiles, carbohydrate-active enzyme prediction, and antimicrobial resistance characterization.</title>
        <authorList>
            <person name="Yuan P."/>
            <person name="Zhan Y."/>
            <person name="Chen D."/>
        </authorList>
    </citation>
    <scope>NUCLEOTIDE SEQUENCE [LARGE SCALE GENOMIC DNA]</scope>
    <source>
        <strain evidence="6 7">W67</strain>
    </source>
</reference>
<name>A0ABD4SVK2_9NEIS</name>
<feature type="active site" evidence="3">
    <location>
        <position position="173"/>
    </location>
</feature>
<keyword evidence="2" id="KW-0520">NAD</keyword>
<evidence type="ECO:0000259" key="5">
    <source>
        <dbReference type="Pfam" id="PF14833"/>
    </source>
</evidence>
<sequence length="290" mass="29703">MAQMKVGYIGLGIMGRPCAENLLKAGLELVVWARRPESCTPLLAAGATLATSPADLARQVDVVVTNVSDTPDVEAVVTGEDGVLAGARPGLIVIDMSTISPLGARAIAASCEEKGVFFLDSPVSGGEVGAIAGTLSFMVGGDAGAFERAQPVYRAMGKNIVRIGDSGAGSVAKSCNQIVVALNVQAVAEAFKLASACGVDKARVREALLGGFAASRVLELHGQRMIDDNYAPGFKARLHNKDMGIVNATAAALETSLPATREVSTLIARLVESGEGELDSSAIARLIAAA</sequence>
<gene>
    <name evidence="6" type="ORF">LH440_15515</name>
</gene>
<dbReference type="PANTHER" id="PTHR43060:SF15">
    <property type="entry name" value="3-HYDROXYISOBUTYRATE DEHYDROGENASE-LIKE 1, MITOCHONDRIAL-RELATED"/>
    <property type="match status" value="1"/>
</dbReference>
<evidence type="ECO:0000256" key="1">
    <source>
        <dbReference type="ARBA" id="ARBA00023002"/>
    </source>
</evidence>
<feature type="domain" description="6-phosphogluconate dehydrogenase NADP-binding" evidence="4">
    <location>
        <begin position="5"/>
        <end position="164"/>
    </location>
</feature>
<evidence type="ECO:0000313" key="7">
    <source>
        <dbReference type="Proteomes" id="UP001200247"/>
    </source>
</evidence>
<feature type="domain" description="3-hydroxyisobutyrate dehydrogenase-like NAD-binding" evidence="5">
    <location>
        <begin position="167"/>
        <end position="287"/>
    </location>
</feature>
<dbReference type="InterPro" id="IPR013328">
    <property type="entry name" value="6PGD_dom2"/>
</dbReference>
<organism evidence="6 7">
    <name type="scientific">Laribacter hongkongensis</name>
    <dbReference type="NCBI Taxonomy" id="168471"/>
    <lineage>
        <taxon>Bacteria</taxon>
        <taxon>Pseudomonadati</taxon>
        <taxon>Pseudomonadota</taxon>
        <taxon>Betaproteobacteria</taxon>
        <taxon>Neisseriales</taxon>
        <taxon>Aquaspirillaceae</taxon>
        <taxon>Laribacter</taxon>
    </lineage>
</organism>
<dbReference type="InterPro" id="IPR015815">
    <property type="entry name" value="HIBADH-related"/>
</dbReference>
<dbReference type="InterPro" id="IPR008927">
    <property type="entry name" value="6-PGluconate_DH-like_C_sf"/>
</dbReference>
<protein>
    <submittedName>
        <fullName evidence="6">NAD(P)-binding domain-containing protein</fullName>
    </submittedName>
</protein>
<comment type="caution">
    <text evidence="6">The sequence shown here is derived from an EMBL/GenBank/DDBJ whole genome shotgun (WGS) entry which is preliminary data.</text>
</comment>
<dbReference type="Pfam" id="PF03446">
    <property type="entry name" value="NAD_binding_2"/>
    <property type="match status" value="1"/>
</dbReference>
<dbReference type="InterPro" id="IPR006115">
    <property type="entry name" value="6PGDH_NADP-bd"/>
</dbReference>
<proteinExistence type="predicted"/>
<dbReference type="GO" id="GO:0016491">
    <property type="term" value="F:oxidoreductase activity"/>
    <property type="evidence" value="ECO:0007669"/>
    <property type="project" value="UniProtKB-KW"/>
</dbReference>
<evidence type="ECO:0000259" key="4">
    <source>
        <dbReference type="Pfam" id="PF03446"/>
    </source>
</evidence>
<dbReference type="Gene3D" id="1.10.1040.10">
    <property type="entry name" value="N-(1-d-carboxylethyl)-l-norvaline Dehydrogenase, domain 2"/>
    <property type="match status" value="1"/>
</dbReference>
<dbReference type="InterPro" id="IPR029154">
    <property type="entry name" value="HIBADH-like_NADP-bd"/>
</dbReference>
<dbReference type="Gene3D" id="3.40.50.720">
    <property type="entry name" value="NAD(P)-binding Rossmann-like Domain"/>
    <property type="match status" value="1"/>
</dbReference>
<dbReference type="Proteomes" id="UP001200247">
    <property type="component" value="Unassembled WGS sequence"/>
</dbReference>
<dbReference type="SUPFAM" id="SSF51735">
    <property type="entry name" value="NAD(P)-binding Rossmann-fold domains"/>
    <property type="match status" value="1"/>
</dbReference>
<dbReference type="PANTHER" id="PTHR43060">
    <property type="entry name" value="3-HYDROXYISOBUTYRATE DEHYDROGENASE-LIKE 1, MITOCHONDRIAL-RELATED"/>
    <property type="match status" value="1"/>
</dbReference>
<dbReference type="PIRSF" id="PIRSF000103">
    <property type="entry name" value="HIBADH"/>
    <property type="match status" value="1"/>
</dbReference>
<accession>A0ABD4SVK2</accession>
<dbReference type="EMBL" id="JAJAXM010000046">
    <property type="protein sequence ID" value="MCG9027278.1"/>
    <property type="molecule type" value="Genomic_DNA"/>
</dbReference>
<evidence type="ECO:0000256" key="2">
    <source>
        <dbReference type="ARBA" id="ARBA00023027"/>
    </source>
</evidence>
<evidence type="ECO:0000313" key="6">
    <source>
        <dbReference type="EMBL" id="MCG9027278.1"/>
    </source>
</evidence>
<dbReference type="Pfam" id="PF14833">
    <property type="entry name" value="NAD_binding_11"/>
    <property type="match status" value="1"/>
</dbReference>
<dbReference type="SUPFAM" id="SSF48179">
    <property type="entry name" value="6-phosphogluconate dehydrogenase C-terminal domain-like"/>
    <property type="match status" value="1"/>
</dbReference>
<dbReference type="AlphaFoldDB" id="A0ABD4SVK2"/>
<keyword evidence="1" id="KW-0560">Oxidoreductase</keyword>